<dbReference type="Pfam" id="PF00126">
    <property type="entry name" value="HTH_1"/>
    <property type="match status" value="1"/>
</dbReference>
<dbReference type="FunFam" id="1.10.10.10:FF:000001">
    <property type="entry name" value="LysR family transcriptional regulator"/>
    <property type="match status" value="1"/>
</dbReference>
<dbReference type="AlphaFoldDB" id="A0A127JRF6"/>
<evidence type="ECO:0000259" key="5">
    <source>
        <dbReference type="PROSITE" id="PS50931"/>
    </source>
</evidence>
<comment type="similarity">
    <text evidence="1">Belongs to the LysR transcriptional regulatory family.</text>
</comment>
<dbReference type="InterPro" id="IPR000847">
    <property type="entry name" value="LysR_HTH_N"/>
</dbReference>
<keyword evidence="4" id="KW-0804">Transcription</keyword>
<feature type="domain" description="HTH lysR-type" evidence="5">
    <location>
        <begin position="1"/>
        <end position="60"/>
    </location>
</feature>
<dbReference type="RefSeq" id="WP_061497352.1">
    <property type="nucleotide sequence ID" value="NZ_CP010951.1"/>
</dbReference>
<dbReference type="CDD" id="cd08422">
    <property type="entry name" value="PBP2_CrgA_like"/>
    <property type="match status" value="1"/>
</dbReference>
<dbReference type="InterPro" id="IPR036388">
    <property type="entry name" value="WH-like_DNA-bd_sf"/>
</dbReference>
<dbReference type="OrthoDB" id="9810065at2"/>
<dbReference type="GO" id="GO:0043565">
    <property type="term" value="F:sequence-specific DNA binding"/>
    <property type="evidence" value="ECO:0007669"/>
    <property type="project" value="TreeGrafter"/>
</dbReference>
<evidence type="ECO:0000256" key="1">
    <source>
        <dbReference type="ARBA" id="ARBA00009437"/>
    </source>
</evidence>
<evidence type="ECO:0000313" key="6">
    <source>
        <dbReference type="EMBL" id="AMO22604.1"/>
    </source>
</evidence>
<reference evidence="6 7" key="1">
    <citation type="journal article" date="2014" name="Int. J. Syst. Evol. Microbiol.">
        <title>Ramlibacter solisilvae sp. nov., isolated from forest soil, and emended description of the genus Ramlibacter.</title>
        <authorList>
            <person name="Lee H.J."/>
            <person name="Lee S.H."/>
            <person name="Lee S.S."/>
            <person name="Lee J.S."/>
            <person name="Kim Y."/>
            <person name="Kim S.C."/>
            <person name="Jeon C.O."/>
        </authorList>
    </citation>
    <scope>NUCLEOTIDE SEQUENCE [LARGE SCALE GENOMIC DNA]</scope>
    <source>
        <strain evidence="6 7">5-10</strain>
    </source>
</reference>
<dbReference type="PANTHER" id="PTHR30537:SF5">
    <property type="entry name" value="HTH-TYPE TRANSCRIPTIONAL ACTIVATOR TTDR-RELATED"/>
    <property type="match status" value="1"/>
</dbReference>
<dbReference type="SUPFAM" id="SSF46785">
    <property type="entry name" value="Winged helix' DNA-binding domain"/>
    <property type="match status" value="1"/>
</dbReference>
<sequence>MKSRLAGMNVFAEVVGAKSFSAAADKLGISKSLASREVSALERSLAVKLLNRSTRKLSLTEAGSIFYEHCVNILHEAELAERRVTQAQSEPAGVVKMTAIPAFAVRHVLPAIVEFQQQYPKIQVRLSCSNRTVDLGAEGFDLGIRSSPPAPNLVARKLAVSRLVLLASPAYLAQRGTPRRIEDVEKHDCVLFPMLAPKGIWTFRRSGQKYAVKVPASFETDDLEAVRAAILSGLGVGLLPRHMVGADVRQGALVPLLRQFQPVPEGGIYLVYLPNRTQPSRVRVLIDFLIARFGPVPPWEEGW</sequence>
<dbReference type="PROSITE" id="PS50931">
    <property type="entry name" value="HTH_LYSR"/>
    <property type="match status" value="1"/>
</dbReference>
<dbReference type="Pfam" id="PF03466">
    <property type="entry name" value="LysR_substrate"/>
    <property type="match status" value="1"/>
</dbReference>
<dbReference type="PANTHER" id="PTHR30537">
    <property type="entry name" value="HTH-TYPE TRANSCRIPTIONAL REGULATOR"/>
    <property type="match status" value="1"/>
</dbReference>
<organism evidence="6 7">
    <name type="scientific">Ramlibacter tataouinensis</name>
    <dbReference type="NCBI Taxonomy" id="94132"/>
    <lineage>
        <taxon>Bacteria</taxon>
        <taxon>Pseudomonadati</taxon>
        <taxon>Pseudomonadota</taxon>
        <taxon>Betaproteobacteria</taxon>
        <taxon>Burkholderiales</taxon>
        <taxon>Comamonadaceae</taxon>
        <taxon>Ramlibacter</taxon>
    </lineage>
</organism>
<dbReference type="InterPro" id="IPR058163">
    <property type="entry name" value="LysR-type_TF_proteobact-type"/>
</dbReference>
<keyword evidence="7" id="KW-1185">Reference proteome</keyword>
<dbReference type="Gene3D" id="1.10.10.10">
    <property type="entry name" value="Winged helix-like DNA-binding domain superfamily/Winged helix DNA-binding domain"/>
    <property type="match status" value="1"/>
</dbReference>
<protein>
    <recommendedName>
        <fullName evidence="5">HTH lysR-type domain-containing protein</fullName>
    </recommendedName>
</protein>
<dbReference type="GO" id="GO:0006351">
    <property type="term" value="P:DNA-templated transcription"/>
    <property type="evidence" value="ECO:0007669"/>
    <property type="project" value="TreeGrafter"/>
</dbReference>
<dbReference type="Gene3D" id="3.40.190.290">
    <property type="match status" value="1"/>
</dbReference>
<evidence type="ECO:0000256" key="4">
    <source>
        <dbReference type="ARBA" id="ARBA00023163"/>
    </source>
</evidence>
<dbReference type="SUPFAM" id="SSF53850">
    <property type="entry name" value="Periplasmic binding protein-like II"/>
    <property type="match status" value="1"/>
</dbReference>
<dbReference type="InterPro" id="IPR036390">
    <property type="entry name" value="WH_DNA-bd_sf"/>
</dbReference>
<dbReference type="EMBL" id="CP010951">
    <property type="protein sequence ID" value="AMO22604.1"/>
    <property type="molecule type" value="Genomic_DNA"/>
</dbReference>
<dbReference type="GO" id="GO:0003700">
    <property type="term" value="F:DNA-binding transcription factor activity"/>
    <property type="evidence" value="ECO:0007669"/>
    <property type="project" value="InterPro"/>
</dbReference>
<name>A0A127JRF6_9BURK</name>
<evidence type="ECO:0000313" key="7">
    <source>
        <dbReference type="Proteomes" id="UP000070433"/>
    </source>
</evidence>
<keyword evidence="2" id="KW-0805">Transcription regulation</keyword>
<gene>
    <name evidence="6" type="ORF">UC35_06540</name>
</gene>
<accession>A0A127JRF6</accession>
<keyword evidence="3" id="KW-0238">DNA-binding</keyword>
<proteinExistence type="inferred from homology"/>
<evidence type="ECO:0000256" key="2">
    <source>
        <dbReference type="ARBA" id="ARBA00023015"/>
    </source>
</evidence>
<dbReference type="PATRIC" id="fig|94132.3.peg.1328"/>
<dbReference type="InterPro" id="IPR005119">
    <property type="entry name" value="LysR_subst-bd"/>
</dbReference>
<dbReference type="Proteomes" id="UP000070433">
    <property type="component" value="Chromosome"/>
</dbReference>
<evidence type="ECO:0000256" key="3">
    <source>
        <dbReference type="ARBA" id="ARBA00023125"/>
    </source>
</evidence>